<dbReference type="PANTHER" id="PTHR40763">
    <property type="entry name" value="MEMBRANE PROTEIN-RELATED"/>
    <property type="match status" value="1"/>
</dbReference>
<dbReference type="EMBL" id="JACBZS010000001">
    <property type="protein sequence ID" value="NYI72470.1"/>
    <property type="molecule type" value="Genomic_DNA"/>
</dbReference>
<evidence type="ECO:0000313" key="3">
    <source>
        <dbReference type="EMBL" id="NYI72470.1"/>
    </source>
</evidence>
<keyword evidence="1" id="KW-0175">Coiled coil</keyword>
<organism evidence="3 4">
    <name type="scientific">Naumannella cuiyingiana</name>
    <dbReference type="NCBI Taxonomy" id="1347891"/>
    <lineage>
        <taxon>Bacteria</taxon>
        <taxon>Bacillati</taxon>
        <taxon>Actinomycetota</taxon>
        <taxon>Actinomycetes</taxon>
        <taxon>Propionibacteriales</taxon>
        <taxon>Propionibacteriaceae</taxon>
        <taxon>Naumannella</taxon>
    </lineage>
</organism>
<feature type="coiled-coil region" evidence="1">
    <location>
        <begin position="18"/>
        <end position="45"/>
    </location>
</feature>
<evidence type="ECO:0000259" key="2">
    <source>
        <dbReference type="Pfam" id="PF08044"/>
    </source>
</evidence>
<dbReference type="PANTHER" id="PTHR40763:SF5">
    <property type="entry name" value="MEMBRANE PROTEIN"/>
    <property type="match status" value="1"/>
</dbReference>
<keyword evidence="4" id="KW-1185">Reference proteome</keyword>
<feature type="domain" description="DUF1707" evidence="2">
    <location>
        <begin position="7"/>
        <end position="59"/>
    </location>
</feature>
<comment type="caution">
    <text evidence="3">The sequence shown here is derived from an EMBL/GenBank/DDBJ whole genome shotgun (WGS) entry which is preliminary data.</text>
</comment>
<dbReference type="Pfam" id="PF08044">
    <property type="entry name" value="DUF1707"/>
    <property type="match status" value="1"/>
</dbReference>
<gene>
    <name evidence="3" type="ORF">GGQ54_003030</name>
</gene>
<accession>A0A7Z0IMC0</accession>
<reference evidence="3 4" key="1">
    <citation type="submission" date="2020-07" db="EMBL/GenBank/DDBJ databases">
        <title>Sequencing the genomes of 1000 actinobacteria strains.</title>
        <authorList>
            <person name="Klenk H.-P."/>
        </authorList>
    </citation>
    <scope>NUCLEOTIDE SEQUENCE [LARGE SCALE GENOMIC DNA]</scope>
    <source>
        <strain evidence="3 4">DSM 103164</strain>
    </source>
</reference>
<dbReference type="RefSeq" id="WP_179446136.1">
    <property type="nucleotide sequence ID" value="NZ_JACBZS010000001.1"/>
</dbReference>
<dbReference type="Proteomes" id="UP000527616">
    <property type="component" value="Unassembled WGS sequence"/>
</dbReference>
<evidence type="ECO:0000256" key="1">
    <source>
        <dbReference type="SAM" id="Coils"/>
    </source>
</evidence>
<protein>
    <recommendedName>
        <fullName evidence="2">DUF1707 domain-containing protein</fullName>
    </recommendedName>
</protein>
<dbReference type="InterPro" id="IPR012551">
    <property type="entry name" value="DUF1707_SHOCT-like"/>
</dbReference>
<sequence>MSGAGGMRIGHAEREAVVAILRDAAAEGRIDLDELEERIEAALAAKTFGDLDPLVADLPVEPPSRAGRAGTALAPRAATLPDGLPHAPGMSEQDPLRLDGGWSTVRRGGAWELPPFLRIDGGLGSVILNCLEARPLAEVIMIESLPGAGSIKVIVPEGWAANLDRLSSSWGSAKSKIPTTPAPGSPLLFFHGGLGMGSLVVRTPNWFDRHTGAA</sequence>
<evidence type="ECO:0000313" key="4">
    <source>
        <dbReference type="Proteomes" id="UP000527616"/>
    </source>
</evidence>
<name>A0A7Z0IMC0_9ACTN</name>
<proteinExistence type="predicted"/>
<dbReference type="AlphaFoldDB" id="A0A7Z0IMC0"/>